<sequence>MRFDTEAEQRAYEAALDPEEYHNPVTPNTDPEDSDGQSTGSSPSSLSSSGKPEKPDRMPPPPPHSFGAPLRTTYDMPIRGSKEAPKTFRGKYTDVQRWVDHYEQLLNKCRITDDQEKCEHILAYCSIDVQNVIQTMESYERSRWSRLKKEILRHFDAERVYQKYKPADVEKYAMKKRQEACYSLIQWRKYFVKYNSIAGGPLTKGYLSREDYNAYFLIGIQRPLRQILENRILQSHPYRNDEAQYTIREINEAAEWYFRRNRYESLMVRAADLGEELDDDFSGNESDIEASGSDDEESDYEEFLRKKKQRAKKKKLERTKKVIARKTPNDKISQKFQGNEEEIAGMIRKLNAIRLDDPEYAPIFYKVMVMDQTGTAEKCVKPPIMDRGDAMRVQPNRPLVPRPGAEIRPLNPTSYPNSIPLGAASTGGASTSAPGCFGCDEPGHRISECRRVQELLASGVLARGEDGRRLVMGNGGWIRKNTGESLASAAERIAAANAPRVMLNFVDEFPGYESYDGRVSHFYQLEEHADTYDSEHEEDGRESEEEEEISWRDDDITRDRRTAVSNFYRAETHRAD</sequence>
<evidence type="ECO:0000256" key="1">
    <source>
        <dbReference type="PROSITE-ProRule" id="PRU00047"/>
    </source>
</evidence>
<gene>
    <name evidence="4" type="ORF">B0H16DRAFT_1859969</name>
</gene>
<feature type="region of interest" description="Disordered" evidence="2">
    <location>
        <begin position="277"/>
        <end position="300"/>
    </location>
</feature>
<feature type="compositionally biased region" description="Low complexity" evidence="2">
    <location>
        <begin position="36"/>
        <end position="50"/>
    </location>
</feature>
<keyword evidence="5" id="KW-1185">Reference proteome</keyword>
<protein>
    <recommendedName>
        <fullName evidence="3">CCHC-type domain-containing protein</fullName>
    </recommendedName>
</protein>
<dbReference type="EMBL" id="JARKIB010000091">
    <property type="protein sequence ID" value="KAJ7743390.1"/>
    <property type="molecule type" value="Genomic_DNA"/>
</dbReference>
<feature type="compositionally biased region" description="Acidic residues" evidence="2">
    <location>
        <begin position="535"/>
        <end position="548"/>
    </location>
</feature>
<dbReference type="AlphaFoldDB" id="A0AAD7IHP5"/>
<dbReference type="Proteomes" id="UP001215598">
    <property type="component" value="Unassembled WGS sequence"/>
</dbReference>
<feature type="region of interest" description="Disordered" evidence="2">
    <location>
        <begin position="387"/>
        <end position="411"/>
    </location>
</feature>
<keyword evidence="1" id="KW-0863">Zinc-finger</keyword>
<organism evidence="4 5">
    <name type="scientific">Mycena metata</name>
    <dbReference type="NCBI Taxonomy" id="1033252"/>
    <lineage>
        <taxon>Eukaryota</taxon>
        <taxon>Fungi</taxon>
        <taxon>Dikarya</taxon>
        <taxon>Basidiomycota</taxon>
        <taxon>Agaricomycotina</taxon>
        <taxon>Agaricomycetes</taxon>
        <taxon>Agaricomycetidae</taxon>
        <taxon>Agaricales</taxon>
        <taxon>Marasmiineae</taxon>
        <taxon>Mycenaceae</taxon>
        <taxon>Mycena</taxon>
    </lineage>
</organism>
<dbReference type="PROSITE" id="PS50158">
    <property type="entry name" value="ZF_CCHC"/>
    <property type="match status" value="1"/>
</dbReference>
<evidence type="ECO:0000313" key="5">
    <source>
        <dbReference type="Proteomes" id="UP001215598"/>
    </source>
</evidence>
<accession>A0AAD7IHP5</accession>
<proteinExistence type="predicted"/>
<feature type="domain" description="CCHC-type" evidence="3">
    <location>
        <begin position="436"/>
        <end position="451"/>
    </location>
</feature>
<dbReference type="InterPro" id="IPR001878">
    <property type="entry name" value="Znf_CCHC"/>
</dbReference>
<keyword evidence="1" id="KW-0862">Zinc</keyword>
<comment type="caution">
    <text evidence="4">The sequence shown here is derived from an EMBL/GenBank/DDBJ whole genome shotgun (WGS) entry which is preliminary data.</text>
</comment>
<dbReference type="GO" id="GO:0008270">
    <property type="term" value="F:zinc ion binding"/>
    <property type="evidence" value="ECO:0007669"/>
    <property type="project" value="UniProtKB-KW"/>
</dbReference>
<evidence type="ECO:0000259" key="3">
    <source>
        <dbReference type="PROSITE" id="PS50158"/>
    </source>
</evidence>
<feature type="compositionally biased region" description="Basic and acidic residues" evidence="2">
    <location>
        <begin position="1"/>
        <end position="11"/>
    </location>
</feature>
<keyword evidence="1" id="KW-0479">Metal-binding</keyword>
<feature type="region of interest" description="Disordered" evidence="2">
    <location>
        <begin position="530"/>
        <end position="555"/>
    </location>
</feature>
<reference evidence="4" key="1">
    <citation type="submission" date="2023-03" db="EMBL/GenBank/DDBJ databases">
        <title>Massive genome expansion in bonnet fungi (Mycena s.s.) driven by repeated elements and novel gene families across ecological guilds.</title>
        <authorList>
            <consortium name="Lawrence Berkeley National Laboratory"/>
            <person name="Harder C.B."/>
            <person name="Miyauchi S."/>
            <person name="Viragh M."/>
            <person name="Kuo A."/>
            <person name="Thoen E."/>
            <person name="Andreopoulos B."/>
            <person name="Lu D."/>
            <person name="Skrede I."/>
            <person name="Drula E."/>
            <person name="Henrissat B."/>
            <person name="Morin E."/>
            <person name="Kohler A."/>
            <person name="Barry K."/>
            <person name="LaButti K."/>
            <person name="Morin E."/>
            <person name="Salamov A."/>
            <person name="Lipzen A."/>
            <person name="Mereny Z."/>
            <person name="Hegedus B."/>
            <person name="Baldrian P."/>
            <person name="Stursova M."/>
            <person name="Weitz H."/>
            <person name="Taylor A."/>
            <person name="Grigoriev I.V."/>
            <person name="Nagy L.G."/>
            <person name="Martin F."/>
            <person name="Kauserud H."/>
        </authorList>
    </citation>
    <scope>NUCLEOTIDE SEQUENCE</scope>
    <source>
        <strain evidence="4">CBHHK182m</strain>
    </source>
</reference>
<name>A0AAD7IHP5_9AGAR</name>
<dbReference type="GO" id="GO:0003676">
    <property type="term" value="F:nucleic acid binding"/>
    <property type="evidence" value="ECO:0007669"/>
    <property type="project" value="InterPro"/>
</dbReference>
<feature type="region of interest" description="Disordered" evidence="2">
    <location>
        <begin position="1"/>
        <end position="85"/>
    </location>
</feature>
<evidence type="ECO:0000256" key="2">
    <source>
        <dbReference type="SAM" id="MobiDB-lite"/>
    </source>
</evidence>
<evidence type="ECO:0000313" key="4">
    <source>
        <dbReference type="EMBL" id="KAJ7743390.1"/>
    </source>
</evidence>